<comment type="caution">
    <text evidence="6">The sequence shown here is derived from an EMBL/GenBank/DDBJ whole genome shotgun (WGS) entry which is preliminary data.</text>
</comment>
<evidence type="ECO:0000313" key="7">
    <source>
        <dbReference type="Proteomes" id="UP001163105"/>
    </source>
</evidence>
<dbReference type="InterPro" id="IPR016035">
    <property type="entry name" value="Acyl_Trfase/lysoPLipase"/>
</dbReference>
<feature type="domain" description="PNPLA" evidence="5">
    <location>
        <begin position="9"/>
        <end position="192"/>
    </location>
</feature>
<dbReference type="InterPro" id="IPR002641">
    <property type="entry name" value="PNPLA_dom"/>
</dbReference>
<proteinExistence type="predicted"/>
<dbReference type="Pfam" id="PF13374">
    <property type="entry name" value="TPR_10"/>
    <property type="match status" value="1"/>
</dbReference>
<dbReference type="GO" id="GO:0019369">
    <property type="term" value="P:arachidonate metabolic process"/>
    <property type="evidence" value="ECO:0007669"/>
    <property type="project" value="TreeGrafter"/>
</dbReference>
<dbReference type="InterPro" id="IPR011990">
    <property type="entry name" value="TPR-like_helical_dom_sf"/>
</dbReference>
<dbReference type="AlphaFoldDB" id="A0AB34G393"/>
<dbReference type="GO" id="GO:0047499">
    <property type="term" value="F:calcium-independent phospholipase A2 activity"/>
    <property type="evidence" value="ECO:0007669"/>
    <property type="project" value="TreeGrafter"/>
</dbReference>
<dbReference type="GO" id="GO:0016042">
    <property type="term" value="P:lipid catabolic process"/>
    <property type="evidence" value="ECO:0007669"/>
    <property type="project" value="UniProtKB-KW"/>
</dbReference>
<comment type="caution">
    <text evidence="4">Lacks conserved residue(s) required for the propagation of feature annotation.</text>
</comment>
<dbReference type="PROSITE" id="PS51635">
    <property type="entry name" value="PNPLA"/>
    <property type="match status" value="1"/>
</dbReference>
<accession>A0AB34G393</accession>
<evidence type="ECO:0000313" key="6">
    <source>
        <dbReference type="EMBL" id="KAJ6445187.1"/>
    </source>
</evidence>
<name>A0AB34G393_9HYPO</name>
<feature type="short sequence motif" description="GXGXXG" evidence="4">
    <location>
        <begin position="13"/>
        <end position="18"/>
    </location>
</feature>
<organism evidence="6 7">
    <name type="scientific">Purpureocillium lavendulum</name>
    <dbReference type="NCBI Taxonomy" id="1247861"/>
    <lineage>
        <taxon>Eukaryota</taxon>
        <taxon>Fungi</taxon>
        <taxon>Dikarya</taxon>
        <taxon>Ascomycota</taxon>
        <taxon>Pezizomycotina</taxon>
        <taxon>Sordariomycetes</taxon>
        <taxon>Hypocreomycetidae</taxon>
        <taxon>Hypocreales</taxon>
        <taxon>Ophiocordycipitaceae</taxon>
        <taxon>Purpureocillium</taxon>
    </lineage>
</organism>
<keyword evidence="7" id="KW-1185">Reference proteome</keyword>
<reference evidence="6" key="1">
    <citation type="submission" date="2023-01" db="EMBL/GenBank/DDBJ databases">
        <title>The growth and conidiation of Purpureocillium lavendulum are regulated by nitrogen source and histone H3K14 acetylation.</title>
        <authorList>
            <person name="Tang P."/>
            <person name="Han J."/>
            <person name="Zhang C."/>
            <person name="Tang P."/>
            <person name="Qi F."/>
            <person name="Zhang K."/>
            <person name="Liang L."/>
        </authorList>
    </citation>
    <scope>NUCLEOTIDE SEQUENCE</scope>
    <source>
        <strain evidence="6">YMF1.00683</strain>
    </source>
</reference>
<evidence type="ECO:0000256" key="4">
    <source>
        <dbReference type="PROSITE-ProRule" id="PRU01161"/>
    </source>
</evidence>
<evidence type="ECO:0000259" key="5">
    <source>
        <dbReference type="PROSITE" id="PS51635"/>
    </source>
</evidence>
<keyword evidence="3" id="KW-0443">Lipid metabolism</keyword>
<dbReference type="PANTHER" id="PTHR24185">
    <property type="entry name" value="CALCIUM-INDEPENDENT PHOSPHOLIPASE A2-GAMMA"/>
    <property type="match status" value="1"/>
</dbReference>
<dbReference type="Proteomes" id="UP001163105">
    <property type="component" value="Unassembled WGS sequence"/>
</dbReference>
<keyword evidence="2" id="KW-0442">Lipid degradation</keyword>
<gene>
    <name evidence="6" type="ORF">O9K51_03592</name>
</gene>
<evidence type="ECO:0000256" key="2">
    <source>
        <dbReference type="ARBA" id="ARBA00022963"/>
    </source>
</evidence>
<dbReference type="Pfam" id="PF01734">
    <property type="entry name" value="Patatin"/>
    <property type="match status" value="1"/>
</dbReference>
<dbReference type="EMBL" id="JAQHRD010000002">
    <property type="protein sequence ID" value="KAJ6445187.1"/>
    <property type="molecule type" value="Genomic_DNA"/>
</dbReference>
<sequence length="192" mass="21705">MDTRPLCLLALDGGGIRGLSELVVFEEIMNRIKHDLGLDEDPVPAEFFDLVGGTSTGGLIVLLLGRLRLSVPQARKEYICIAEEVFSLPRFSRFPTLRKYKFDGRKLEGVAAAKDQPRRRDDVGTKWQLQSVRRQTLALRREALGHKHPDTLRSMHSLAMAIDKLGKYEEAEAMNRETLALRREALSDKHPT</sequence>
<dbReference type="PANTHER" id="PTHR24185:SF1">
    <property type="entry name" value="CALCIUM-INDEPENDENT PHOSPHOLIPASE A2-GAMMA"/>
    <property type="match status" value="1"/>
</dbReference>
<dbReference type="GO" id="GO:0046486">
    <property type="term" value="P:glycerolipid metabolic process"/>
    <property type="evidence" value="ECO:0007669"/>
    <property type="project" value="UniProtKB-ARBA"/>
</dbReference>
<protein>
    <submittedName>
        <fullName evidence="6">Sulfite oxidase, mitochondrial</fullName>
    </submittedName>
</protein>
<dbReference type="SUPFAM" id="SSF48452">
    <property type="entry name" value="TPR-like"/>
    <property type="match status" value="1"/>
</dbReference>
<evidence type="ECO:0000256" key="3">
    <source>
        <dbReference type="ARBA" id="ARBA00023098"/>
    </source>
</evidence>
<feature type="short sequence motif" description="GXSXG" evidence="4">
    <location>
        <begin position="53"/>
        <end position="57"/>
    </location>
</feature>
<evidence type="ECO:0000256" key="1">
    <source>
        <dbReference type="ARBA" id="ARBA00022801"/>
    </source>
</evidence>
<dbReference type="Gene3D" id="3.40.1090.10">
    <property type="entry name" value="Cytosolic phospholipase A2 catalytic domain"/>
    <property type="match status" value="1"/>
</dbReference>
<dbReference type="GO" id="GO:0016020">
    <property type="term" value="C:membrane"/>
    <property type="evidence" value="ECO:0007669"/>
    <property type="project" value="TreeGrafter"/>
</dbReference>
<keyword evidence="1" id="KW-0378">Hydrolase</keyword>
<dbReference type="SUPFAM" id="SSF52151">
    <property type="entry name" value="FabD/lysophospholipase-like"/>
    <property type="match status" value="1"/>
</dbReference>